<dbReference type="EMBL" id="NUEQ01000014">
    <property type="protein sequence ID" value="PEJ34207.1"/>
    <property type="molecule type" value="Genomic_DNA"/>
</dbReference>
<name>A0AAX0S5H6_9BACI</name>
<organism evidence="1 2">
    <name type="scientific">Peribacillus butanolivorans</name>
    <dbReference type="NCBI Taxonomy" id="421767"/>
    <lineage>
        <taxon>Bacteria</taxon>
        <taxon>Bacillati</taxon>
        <taxon>Bacillota</taxon>
        <taxon>Bacilli</taxon>
        <taxon>Bacillales</taxon>
        <taxon>Bacillaceae</taxon>
        <taxon>Peribacillus</taxon>
    </lineage>
</organism>
<sequence length="100" mass="11515">MSIYKNIFHYYGGQSRKGSEDTKQLQIENNTTKAFISVLQSSSPTLTMKLTIWLGLNGNENDTFEYMYQVSNELYRKISQAVVIGIAETKHMINNLQMKK</sequence>
<comment type="caution">
    <text evidence="1">The sequence shown here is derived from an EMBL/GenBank/DDBJ whole genome shotgun (WGS) entry which is preliminary data.</text>
</comment>
<accession>A0AAX0S5H6</accession>
<dbReference type="RefSeq" id="WP_098175569.1">
    <property type="nucleotide sequence ID" value="NZ_NUEQ01000014.1"/>
</dbReference>
<reference evidence="1 2" key="1">
    <citation type="submission" date="2017-09" db="EMBL/GenBank/DDBJ databases">
        <title>Large-scale bioinformatics analysis of Bacillus genomes uncovers conserved roles of natural products in bacterial physiology.</title>
        <authorList>
            <consortium name="Agbiome Team Llc"/>
            <person name="Bleich R.M."/>
            <person name="Kirk G.J."/>
            <person name="Santa Maria K.C."/>
            <person name="Allen S.E."/>
            <person name="Farag S."/>
            <person name="Shank E.A."/>
            <person name="Bowers A."/>
        </authorList>
    </citation>
    <scope>NUCLEOTIDE SEQUENCE [LARGE SCALE GENOMIC DNA]</scope>
    <source>
        <strain evidence="1 2">AFS003229</strain>
    </source>
</reference>
<dbReference type="Proteomes" id="UP000220106">
    <property type="component" value="Unassembled WGS sequence"/>
</dbReference>
<proteinExistence type="predicted"/>
<protein>
    <submittedName>
        <fullName evidence="1">Uncharacterized protein</fullName>
    </submittedName>
</protein>
<evidence type="ECO:0000313" key="1">
    <source>
        <dbReference type="EMBL" id="PEJ34207.1"/>
    </source>
</evidence>
<evidence type="ECO:0000313" key="2">
    <source>
        <dbReference type="Proteomes" id="UP000220106"/>
    </source>
</evidence>
<gene>
    <name evidence="1" type="ORF">CN689_08675</name>
</gene>
<dbReference type="AlphaFoldDB" id="A0AAX0S5H6"/>